<proteinExistence type="predicted"/>
<dbReference type="EMBL" id="CP010992">
    <property type="protein sequence ID" value="AMO19410.1"/>
    <property type="molecule type" value="Genomic_DNA"/>
</dbReference>
<organism evidence="1 2">
    <name type="scientific">Flavobacterium columnare</name>
    <dbReference type="NCBI Taxonomy" id="996"/>
    <lineage>
        <taxon>Bacteria</taxon>
        <taxon>Pseudomonadati</taxon>
        <taxon>Bacteroidota</taxon>
        <taxon>Flavobacteriia</taxon>
        <taxon>Flavobacteriales</taxon>
        <taxon>Flavobacteriaceae</taxon>
        <taxon>Flavobacterium</taxon>
    </lineage>
</organism>
<dbReference type="Proteomes" id="UP000304840">
    <property type="component" value="Chromosome"/>
</dbReference>
<accession>A0AAI8GAH1</accession>
<dbReference type="AlphaFoldDB" id="A0AAI8GAH1"/>
<reference evidence="2" key="1">
    <citation type="submission" date="2016-03" db="EMBL/GenBank/DDBJ databases">
        <title>Flavobacterium columnare strain B185, complete genome.</title>
        <authorList>
            <person name="Sundberg L.-R."/>
            <person name="Papponen P."/>
            <person name="Laanto E."/>
        </authorList>
    </citation>
    <scope>NUCLEOTIDE SEQUENCE [LARGE SCALE GENOMIC DNA]</scope>
    <source>
        <strain evidence="2">B185</strain>
    </source>
</reference>
<dbReference type="RefSeq" id="WP_138424914.1">
    <property type="nucleotide sequence ID" value="NZ_CP010992.1"/>
</dbReference>
<protein>
    <submittedName>
        <fullName evidence="1">Uncharacterized protein</fullName>
    </submittedName>
</protein>
<gene>
    <name evidence="1" type="ORF">UN65_02760</name>
</gene>
<reference evidence="1 2" key="2">
    <citation type="submission" date="2019-05" db="EMBL/GenBank/DDBJ databases">
        <authorList>
            <person name="Ravantti J.J."/>
        </authorList>
    </citation>
    <scope>NUCLEOTIDE SEQUENCE [LARGE SCALE GENOMIC DNA]</scope>
    <source>
        <strain evidence="1 2">B185</strain>
    </source>
</reference>
<sequence length="179" mass="20206">MAGEENFADAIKKLAKPNDEVYAKVCEVLEIDQDEKTVNVKPVDDTAEIYNVRLQAESETGGLVLFPKVGSMVLVVFINKNNAAVVNTSEIEKLELVIEKSELQIDKDKFLFKREQVQLEVDQEGFLLKKENETLKKLMADLITAIKALKFTTNNGPTINLINIADFIALEDRFNQFLK</sequence>
<evidence type="ECO:0000313" key="1">
    <source>
        <dbReference type="EMBL" id="AMO19410.1"/>
    </source>
</evidence>
<name>A0AAI8GAH1_9FLAO</name>
<evidence type="ECO:0000313" key="2">
    <source>
        <dbReference type="Proteomes" id="UP000304840"/>
    </source>
</evidence>